<gene>
    <name evidence="5" type="ORF">H7F49_07975</name>
</gene>
<dbReference type="PRINTS" id="PR00033">
    <property type="entry name" value="HTHASNC"/>
</dbReference>
<evidence type="ECO:0000313" key="6">
    <source>
        <dbReference type="Proteomes" id="UP000520156"/>
    </source>
</evidence>
<keyword evidence="2" id="KW-0238">DNA-binding</keyword>
<dbReference type="PROSITE" id="PS50956">
    <property type="entry name" value="HTH_ASNC_2"/>
    <property type="match status" value="1"/>
</dbReference>
<dbReference type="SUPFAM" id="SSF46785">
    <property type="entry name" value="Winged helix' DNA-binding domain"/>
    <property type="match status" value="1"/>
</dbReference>
<dbReference type="InterPro" id="IPR019888">
    <property type="entry name" value="Tscrpt_reg_AsnC-like"/>
</dbReference>
<feature type="domain" description="HTH asnC-type" evidence="4">
    <location>
        <begin position="24"/>
        <end position="84"/>
    </location>
</feature>
<dbReference type="InterPro" id="IPR000485">
    <property type="entry name" value="AsnC-type_HTH_dom"/>
</dbReference>
<dbReference type="PANTHER" id="PTHR30154">
    <property type="entry name" value="LEUCINE-RESPONSIVE REGULATORY PROTEIN"/>
    <property type="match status" value="1"/>
</dbReference>
<protein>
    <submittedName>
        <fullName evidence="5">AsnC family transcriptional regulator</fullName>
    </submittedName>
</protein>
<name>A0A7X1F7F5_9SPHN</name>
<dbReference type="Gene3D" id="3.30.70.920">
    <property type="match status" value="1"/>
</dbReference>
<keyword evidence="1" id="KW-0805">Transcription regulation</keyword>
<dbReference type="Pfam" id="PF13404">
    <property type="entry name" value="HTH_AsnC-type"/>
    <property type="match status" value="1"/>
</dbReference>
<keyword evidence="6" id="KW-1185">Reference proteome</keyword>
<proteinExistence type="predicted"/>
<dbReference type="SMART" id="SM00344">
    <property type="entry name" value="HTH_ASNC"/>
    <property type="match status" value="1"/>
</dbReference>
<dbReference type="EMBL" id="JACLAU010000008">
    <property type="protein sequence ID" value="MBC2651639.1"/>
    <property type="molecule type" value="Genomic_DNA"/>
</dbReference>
<dbReference type="InterPro" id="IPR036390">
    <property type="entry name" value="WH_DNA-bd_sf"/>
</dbReference>
<evidence type="ECO:0000259" key="4">
    <source>
        <dbReference type="PROSITE" id="PS50956"/>
    </source>
</evidence>
<dbReference type="InterPro" id="IPR036388">
    <property type="entry name" value="WH-like_DNA-bd_sf"/>
</dbReference>
<dbReference type="AlphaFoldDB" id="A0A7X1F7F5"/>
<evidence type="ECO:0000256" key="3">
    <source>
        <dbReference type="ARBA" id="ARBA00023163"/>
    </source>
</evidence>
<reference evidence="5 6" key="1">
    <citation type="submission" date="2020-08" db="EMBL/GenBank/DDBJ databases">
        <title>The genome sequence of Novosphingobium flavum 4Y4.</title>
        <authorList>
            <person name="Liu Y."/>
        </authorList>
    </citation>
    <scope>NUCLEOTIDE SEQUENCE [LARGE SCALE GENOMIC DNA]</scope>
    <source>
        <strain evidence="5 6">4Y4</strain>
    </source>
</reference>
<dbReference type="SUPFAM" id="SSF54909">
    <property type="entry name" value="Dimeric alpha+beta barrel"/>
    <property type="match status" value="1"/>
</dbReference>
<dbReference type="InterPro" id="IPR011008">
    <property type="entry name" value="Dimeric_a/b-barrel"/>
</dbReference>
<dbReference type="GO" id="GO:0043565">
    <property type="term" value="F:sequence-specific DNA binding"/>
    <property type="evidence" value="ECO:0007669"/>
    <property type="project" value="InterPro"/>
</dbReference>
<dbReference type="GO" id="GO:0043200">
    <property type="term" value="P:response to amino acid"/>
    <property type="evidence" value="ECO:0007669"/>
    <property type="project" value="TreeGrafter"/>
</dbReference>
<dbReference type="Proteomes" id="UP000520156">
    <property type="component" value="Unassembled WGS sequence"/>
</dbReference>
<evidence type="ECO:0000256" key="2">
    <source>
        <dbReference type="ARBA" id="ARBA00023125"/>
    </source>
</evidence>
<accession>A0A7X1F7F5</accession>
<dbReference type="Gene3D" id="1.10.10.10">
    <property type="entry name" value="Winged helix-like DNA-binding domain superfamily/Winged helix DNA-binding domain"/>
    <property type="match status" value="1"/>
</dbReference>
<sequence>MLDKALVAATGGDRPPRRTRGQALDAIDRRIIAALQRDGRAQSTAIGEELGLSGNLVANRIRAMDAAGLMRVVAVADYRVHGYRLLARIRLTVSGRSPREVAEELAARADVLSVHLTSGRFAVSCLHAFTTARDMIEAARDVSAGIRGVQDVDVELVNTVYRYSPSVGPLEA</sequence>
<evidence type="ECO:0000256" key="1">
    <source>
        <dbReference type="ARBA" id="ARBA00023015"/>
    </source>
</evidence>
<dbReference type="PANTHER" id="PTHR30154:SF34">
    <property type="entry name" value="TRANSCRIPTIONAL REGULATOR AZLB"/>
    <property type="match status" value="1"/>
</dbReference>
<keyword evidence="3" id="KW-0804">Transcription</keyword>
<evidence type="ECO:0000313" key="5">
    <source>
        <dbReference type="EMBL" id="MBC2651639.1"/>
    </source>
</evidence>
<organism evidence="5 6">
    <name type="scientific">Novosphingobium aerophilum</name>
    <dbReference type="NCBI Taxonomy" id="2839843"/>
    <lineage>
        <taxon>Bacteria</taxon>
        <taxon>Pseudomonadati</taxon>
        <taxon>Pseudomonadota</taxon>
        <taxon>Alphaproteobacteria</taxon>
        <taxon>Sphingomonadales</taxon>
        <taxon>Sphingomonadaceae</taxon>
        <taxon>Novosphingobium</taxon>
    </lineage>
</organism>
<dbReference type="GO" id="GO:0005829">
    <property type="term" value="C:cytosol"/>
    <property type="evidence" value="ECO:0007669"/>
    <property type="project" value="TreeGrafter"/>
</dbReference>
<comment type="caution">
    <text evidence="5">The sequence shown here is derived from an EMBL/GenBank/DDBJ whole genome shotgun (WGS) entry which is preliminary data.</text>
</comment>